<evidence type="ECO:0000256" key="1">
    <source>
        <dbReference type="SAM" id="Phobius"/>
    </source>
</evidence>
<organism evidence="2">
    <name type="scientific">uncultured marine group II/III euryarchaeote KM3_89_F04</name>
    <dbReference type="NCBI Taxonomy" id="1456539"/>
    <lineage>
        <taxon>Archaea</taxon>
        <taxon>Methanobacteriati</taxon>
        <taxon>Methanobacteriota</taxon>
        <taxon>environmental samples</taxon>
    </lineage>
</organism>
<accession>A0A075I344</accession>
<dbReference type="EMBL" id="KF901163">
    <property type="protein sequence ID" value="AIF20388.1"/>
    <property type="molecule type" value="Genomic_DNA"/>
</dbReference>
<protein>
    <submittedName>
        <fullName evidence="2">Uncharacterized protein</fullName>
    </submittedName>
</protein>
<dbReference type="AlphaFoldDB" id="A0A075I344"/>
<name>A0A075I344_9EURY</name>
<keyword evidence="1" id="KW-0472">Membrane</keyword>
<proteinExistence type="predicted"/>
<keyword evidence="1" id="KW-1133">Transmembrane helix</keyword>
<keyword evidence="1" id="KW-0812">Transmembrane</keyword>
<feature type="transmembrane region" description="Helical" evidence="1">
    <location>
        <begin position="58"/>
        <end position="87"/>
    </location>
</feature>
<evidence type="ECO:0000313" key="2">
    <source>
        <dbReference type="EMBL" id="AIF20388.1"/>
    </source>
</evidence>
<reference evidence="2" key="1">
    <citation type="journal article" date="2014" name="Genome Biol. Evol.">
        <title>Pangenome evidence for extensive interdomain horizontal transfer affecting lineage core and shell genes in uncultured planktonic thaumarchaeota and euryarchaeota.</title>
        <authorList>
            <person name="Deschamps P."/>
            <person name="Zivanovic Y."/>
            <person name="Moreira D."/>
            <person name="Rodriguez-Valera F."/>
            <person name="Lopez-Garcia P."/>
        </authorList>
    </citation>
    <scope>NUCLEOTIDE SEQUENCE</scope>
</reference>
<feature type="transmembrane region" description="Helical" evidence="1">
    <location>
        <begin position="12"/>
        <end position="33"/>
    </location>
</feature>
<sequence>MNNIGRKNTIEILVIIFLLITLLGLEVIFRGILFEGSFMFILLGHLIFIGKNNGFDGFILYAIGLLFIPFFLPVSYLLVMGIFYLLAGIIAFAKTRSLLPDVEEDN</sequence>